<dbReference type="RefSeq" id="WP_111956427.1">
    <property type="nucleotide sequence ID" value="NZ_CP036313.1"/>
</dbReference>
<evidence type="ECO:0000313" key="3">
    <source>
        <dbReference type="EMBL" id="QBH12355.1"/>
    </source>
</evidence>
<evidence type="ECO:0000313" key="6">
    <source>
        <dbReference type="Proteomes" id="UP000293902"/>
    </source>
</evidence>
<dbReference type="SMART" id="SM00481">
    <property type="entry name" value="POLIIIAc"/>
    <property type="match status" value="1"/>
</dbReference>
<accession>A0A328FBJ2</accession>
<dbReference type="Gene3D" id="3.20.20.140">
    <property type="entry name" value="Metal-dependent hydrolases"/>
    <property type="match status" value="1"/>
</dbReference>
<reference evidence="3 6" key="2">
    <citation type="submission" date="2019-02" db="EMBL/GenBank/DDBJ databases">
        <title>Complete genome sequence of Desulfobacter hydrogenophilus AcRS1.</title>
        <authorList>
            <person name="Marietou A."/>
            <person name="Lund M.B."/>
            <person name="Marshall I.P.G."/>
            <person name="Schreiber L."/>
            <person name="Jorgensen B."/>
        </authorList>
    </citation>
    <scope>NUCLEOTIDE SEQUENCE [LARGE SCALE GENOMIC DNA]</scope>
    <source>
        <strain evidence="3 6">AcRS1</strain>
    </source>
</reference>
<dbReference type="GO" id="GO:0008408">
    <property type="term" value="F:3'-5' exonuclease activity"/>
    <property type="evidence" value="ECO:0007669"/>
    <property type="project" value="InterPro"/>
</dbReference>
<dbReference type="InterPro" id="IPR016195">
    <property type="entry name" value="Pol/histidinol_Pase-like"/>
</dbReference>
<dbReference type="PANTHER" id="PTHR32294">
    <property type="entry name" value="DNA POLYMERASE III SUBUNIT ALPHA"/>
    <property type="match status" value="1"/>
</dbReference>
<reference evidence="4 5" key="1">
    <citation type="submission" date="2018-06" db="EMBL/GenBank/DDBJ databases">
        <title>Complete Genome Sequence of Desulfobacter hydrogenophilus (DSM3380).</title>
        <authorList>
            <person name="Marietou A."/>
            <person name="Schreiber L."/>
            <person name="Marshall I."/>
            <person name="Jorgensen B."/>
        </authorList>
    </citation>
    <scope>NUCLEOTIDE SEQUENCE [LARGE SCALE GENOMIC DNA]</scope>
    <source>
        <strain evidence="4 5">DSM 3380</strain>
    </source>
</reference>
<dbReference type="GO" id="GO:0006260">
    <property type="term" value="P:DNA replication"/>
    <property type="evidence" value="ECO:0007669"/>
    <property type="project" value="InterPro"/>
</dbReference>
<keyword evidence="6" id="KW-1185">Reference proteome</keyword>
<dbReference type="AlphaFoldDB" id="A0A328FBJ2"/>
<dbReference type="EMBL" id="QLNI01000019">
    <property type="protein sequence ID" value="RAM02044.1"/>
    <property type="molecule type" value="Genomic_DNA"/>
</dbReference>
<evidence type="ECO:0000313" key="5">
    <source>
        <dbReference type="Proteomes" id="UP000248798"/>
    </source>
</evidence>
<dbReference type="EMBL" id="CP036313">
    <property type="protein sequence ID" value="QBH12355.1"/>
    <property type="molecule type" value="Genomic_DNA"/>
</dbReference>
<evidence type="ECO:0000256" key="1">
    <source>
        <dbReference type="ARBA" id="ARBA00019114"/>
    </source>
</evidence>
<organism evidence="4 5">
    <name type="scientific">Desulfobacter hydrogenophilus</name>
    <dbReference type="NCBI Taxonomy" id="2291"/>
    <lineage>
        <taxon>Bacteria</taxon>
        <taxon>Pseudomonadati</taxon>
        <taxon>Thermodesulfobacteriota</taxon>
        <taxon>Desulfobacteria</taxon>
        <taxon>Desulfobacterales</taxon>
        <taxon>Desulfobacteraceae</taxon>
        <taxon>Desulfobacter</taxon>
    </lineage>
</organism>
<dbReference type="Proteomes" id="UP000293902">
    <property type="component" value="Chromosome"/>
</dbReference>
<dbReference type="InterPro" id="IPR004805">
    <property type="entry name" value="DnaE2/DnaE/PolC"/>
</dbReference>
<dbReference type="OrthoDB" id="9803237at2"/>
<dbReference type="PANTHER" id="PTHR32294:SF0">
    <property type="entry name" value="DNA POLYMERASE III SUBUNIT ALPHA"/>
    <property type="match status" value="1"/>
</dbReference>
<dbReference type="Pfam" id="PF02811">
    <property type="entry name" value="PHP"/>
    <property type="match status" value="1"/>
</dbReference>
<dbReference type="InterPro" id="IPR004013">
    <property type="entry name" value="PHP_dom"/>
</dbReference>
<name>A0A328FBJ2_9BACT</name>
<sequence length="294" mass="32960">MSRSSYVDLHTHTAYTHNNGLSSVSALVERAVLYNMDALAITDSGNVSGVPEFYNACIRSGIKPIIGLGFYFADDSRFFQSTHKYHLVLLAENSTGFMHLLALAERSFTEGFYKRPRIDFELLEMYYDGLICLTGGLGGIVDKYLYAQKKREAVCFVQKCLSLFGDEHFFLELQDNGLKKNKEMIAELIELSKETGAQCVVSGGSFYVDKEDALECNELRAAHGNNQLYGDGYYFKSLEEMSSLFSMVPHAVQASRAIADRCTVLLDMDKCSKISRNDDDLSIIRQLQGCITQQ</sequence>
<evidence type="ECO:0000259" key="2">
    <source>
        <dbReference type="SMART" id="SM00481"/>
    </source>
</evidence>
<proteinExistence type="predicted"/>
<dbReference type="Proteomes" id="UP000248798">
    <property type="component" value="Unassembled WGS sequence"/>
</dbReference>
<dbReference type="InterPro" id="IPR003141">
    <property type="entry name" value="Pol/His_phosphatase_N"/>
</dbReference>
<feature type="domain" description="Polymerase/histidinol phosphatase N-terminal" evidence="2">
    <location>
        <begin position="7"/>
        <end position="74"/>
    </location>
</feature>
<gene>
    <name evidence="4" type="ORF">DO021_10540</name>
    <name evidence="3" type="ORF">EYB58_05155</name>
</gene>
<evidence type="ECO:0000313" key="4">
    <source>
        <dbReference type="EMBL" id="RAM02044.1"/>
    </source>
</evidence>
<dbReference type="SUPFAM" id="SSF89550">
    <property type="entry name" value="PHP domain-like"/>
    <property type="match status" value="1"/>
</dbReference>
<protein>
    <recommendedName>
        <fullName evidence="1">DNA polymerase III subunit alpha</fullName>
    </recommendedName>
</protein>